<gene>
    <name evidence="2" type="primary">SMG9_1</name>
    <name evidence="2" type="ORF">OS493_034136</name>
</gene>
<dbReference type="Proteomes" id="UP001163046">
    <property type="component" value="Unassembled WGS sequence"/>
</dbReference>
<evidence type="ECO:0000256" key="1">
    <source>
        <dbReference type="SAM" id="MobiDB-lite"/>
    </source>
</evidence>
<organism evidence="2 3">
    <name type="scientific">Desmophyllum pertusum</name>
    <dbReference type="NCBI Taxonomy" id="174260"/>
    <lineage>
        <taxon>Eukaryota</taxon>
        <taxon>Metazoa</taxon>
        <taxon>Cnidaria</taxon>
        <taxon>Anthozoa</taxon>
        <taxon>Hexacorallia</taxon>
        <taxon>Scleractinia</taxon>
        <taxon>Caryophylliina</taxon>
        <taxon>Caryophylliidae</taxon>
        <taxon>Desmophyllum</taxon>
    </lineage>
</organism>
<dbReference type="AlphaFoldDB" id="A0A9W9Y884"/>
<dbReference type="OrthoDB" id="79514at2759"/>
<protein>
    <submittedName>
        <fullName evidence="2">Smg-9, nonsense mediated mRNA decay factor</fullName>
    </submittedName>
</protein>
<evidence type="ECO:0000313" key="2">
    <source>
        <dbReference type="EMBL" id="KAJ7321749.1"/>
    </source>
</evidence>
<dbReference type="GO" id="GO:0000184">
    <property type="term" value="P:nuclear-transcribed mRNA catabolic process, nonsense-mediated decay"/>
    <property type="evidence" value="ECO:0007669"/>
    <property type="project" value="InterPro"/>
</dbReference>
<feature type="compositionally biased region" description="Basic residues" evidence="1">
    <location>
        <begin position="9"/>
        <end position="19"/>
    </location>
</feature>
<feature type="region of interest" description="Disordered" evidence="1">
    <location>
        <begin position="267"/>
        <end position="286"/>
    </location>
</feature>
<sequence length="380" mass="41439">MEDQDRGFRRGRGGRRRERGFRDRSSRGKGDGPIGAHATAAAVPMKTPIILTKPSADRGQETPVKQILIKPRESLQEGVARPSAPQQAVARGKTILSDHAASQGTERSAGGTPTHGMGGATASTVTGASANVEGLTTNLASLKLGLHSRDGAPQLVKLLDENLQWNDSALEEDGTNQTAGIDMSVTQERVILLDTQPLLSAALLDRLIHHDRNIPPEYTSPENYNEIQSLQIVTFLLTVCHVIIVVQDWFTDPNIIRLLKTAEMLKPSSASHTTHESSGLGSPEESDEHYPNIVFVLFQHSRLKLQSGISLLSSSLMPYRTLLTSCDDMNIYVVPLYRPHGDIFGAPTSPHSSFPDRKKLVPLCGSFMGDCQEIIFDLRI</sequence>
<dbReference type="EMBL" id="MU827824">
    <property type="protein sequence ID" value="KAJ7321749.1"/>
    <property type="molecule type" value="Genomic_DNA"/>
</dbReference>
<evidence type="ECO:0000313" key="3">
    <source>
        <dbReference type="Proteomes" id="UP001163046"/>
    </source>
</evidence>
<dbReference type="PANTHER" id="PTHR14270:SF0">
    <property type="entry name" value="NONSENSE-MEDIATED MRNA DECAY FACTOR SMG9"/>
    <property type="match status" value="1"/>
</dbReference>
<comment type="caution">
    <text evidence="2">The sequence shown here is derived from an EMBL/GenBank/DDBJ whole genome shotgun (WGS) entry which is preliminary data.</text>
</comment>
<feature type="compositionally biased region" description="Polar residues" evidence="1">
    <location>
        <begin position="268"/>
        <end position="280"/>
    </location>
</feature>
<accession>A0A9W9Y884</accession>
<dbReference type="PANTHER" id="PTHR14270">
    <property type="entry name" value="NONSENSE-MEDIATED MRNA DECAY FACTOR SMG9"/>
    <property type="match status" value="1"/>
</dbReference>
<proteinExistence type="predicted"/>
<name>A0A9W9Y884_9CNID</name>
<dbReference type="InterPro" id="IPR039177">
    <property type="entry name" value="SMG9"/>
</dbReference>
<feature type="compositionally biased region" description="Basic and acidic residues" evidence="1">
    <location>
        <begin position="20"/>
        <end position="30"/>
    </location>
</feature>
<reference evidence="2" key="1">
    <citation type="submission" date="2023-01" db="EMBL/GenBank/DDBJ databases">
        <title>Genome assembly of the deep-sea coral Lophelia pertusa.</title>
        <authorList>
            <person name="Herrera S."/>
            <person name="Cordes E."/>
        </authorList>
    </citation>
    <scope>NUCLEOTIDE SEQUENCE</scope>
    <source>
        <strain evidence="2">USNM1676648</strain>
        <tissue evidence="2">Polyp</tissue>
    </source>
</reference>
<keyword evidence="3" id="KW-1185">Reference proteome</keyword>
<feature type="region of interest" description="Disordered" evidence="1">
    <location>
        <begin position="1"/>
        <end position="124"/>
    </location>
</feature>